<dbReference type="Pfam" id="PF04149">
    <property type="entry name" value="DUF397"/>
    <property type="match status" value="1"/>
</dbReference>
<dbReference type="EMBL" id="BONH01000020">
    <property type="protein sequence ID" value="GIF99256.1"/>
    <property type="molecule type" value="Genomic_DNA"/>
</dbReference>
<evidence type="ECO:0000259" key="1">
    <source>
        <dbReference type="Pfam" id="PF04149"/>
    </source>
</evidence>
<dbReference type="RefSeq" id="WP_120316596.1">
    <property type="nucleotide sequence ID" value="NZ_BONH01000020.1"/>
</dbReference>
<protein>
    <recommendedName>
        <fullName evidence="1">DUF397 domain-containing protein</fullName>
    </recommendedName>
</protein>
<comment type="caution">
    <text evidence="2">The sequence shown here is derived from an EMBL/GenBank/DDBJ whole genome shotgun (WGS) entry which is preliminary data.</text>
</comment>
<feature type="domain" description="DUF397" evidence="1">
    <location>
        <begin position="7"/>
        <end position="58"/>
    </location>
</feature>
<organism evidence="2 3">
    <name type="scientific">Catellatospora citrea</name>
    <dbReference type="NCBI Taxonomy" id="53366"/>
    <lineage>
        <taxon>Bacteria</taxon>
        <taxon>Bacillati</taxon>
        <taxon>Actinomycetota</taxon>
        <taxon>Actinomycetes</taxon>
        <taxon>Micromonosporales</taxon>
        <taxon>Micromonosporaceae</taxon>
        <taxon>Catellatospora</taxon>
    </lineage>
</organism>
<reference evidence="2 3" key="1">
    <citation type="submission" date="2021-01" db="EMBL/GenBank/DDBJ databases">
        <title>Whole genome shotgun sequence of Catellatospora citrea NBRC 14495.</title>
        <authorList>
            <person name="Komaki H."/>
            <person name="Tamura T."/>
        </authorList>
    </citation>
    <scope>NUCLEOTIDE SEQUENCE [LARGE SCALE GENOMIC DNA]</scope>
    <source>
        <strain evidence="2 3">NBRC 14495</strain>
    </source>
</reference>
<accession>A0A8J3KFR8</accession>
<sequence>MTPVHGLTWRKSRRCGESVACVEVSELGDAVGVRDSKAPDHHISLSIESFRSFITGVKNGEFDRV</sequence>
<proteinExistence type="predicted"/>
<dbReference type="InterPro" id="IPR007278">
    <property type="entry name" value="DUF397"/>
</dbReference>
<keyword evidence="3" id="KW-1185">Reference proteome</keyword>
<evidence type="ECO:0000313" key="3">
    <source>
        <dbReference type="Proteomes" id="UP000659904"/>
    </source>
</evidence>
<name>A0A8J3KFR8_9ACTN</name>
<gene>
    <name evidence="2" type="ORF">Cci01nite_43500</name>
</gene>
<evidence type="ECO:0000313" key="2">
    <source>
        <dbReference type="EMBL" id="GIF99256.1"/>
    </source>
</evidence>
<dbReference type="Proteomes" id="UP000659904">
    <property type="component" value="Unassembled WGS sequence"/>
</dbReference>
<dbReference type="AlphaFoldDB" id="A0A8J3KFR8"/>